<accession>A0ABU7L2I1</accession>
<gene>
    <name evidence="1" type="ORF">Q8A49_35125</name>
</gene>
<name>A0ABU7L2I1_9ACTN</name>
<evidence type="ECO:0000313" key="1">
    <source>
        <dbReference type="EMBL" id="MEE2055746.1"/>
    </source>
</evidence>
<comment type="caution">
    <text evidence="1">The sequence shown here is derived from an EMBL/GenBank/DDBJ whole genome shotgun (WGS) entry which is preliminary data.</text>
</comment>
<organism evidence="1 2">
    <name type="scientific">Nocardiopsis tropica</name>
    <dbReference type="NCBI Taxonomy" id="109330"/>
    <lineage>
        <taxon>Bacteria</taxon>
        <taxon>Bacillati</taxon>
        <taxon>Actinomycetota</taxon>
        <taxon>Actinomycetes</taxon>
        <taxon>Streptosporangiales</taxon>
        <taxon>Nocardiopsidaceae</taxon>
        <taxon>Nocardiopsis</taxon>
    </lineage>
</organism>
<protein>
    <recommendedName>
        <fullName evidence="3">DUF5678 domain-containing protein</fullName>
    </recommendedName>
</protein>
<evidence type="ECO:0008006" key="3">
    <source>
        <dbReference type="Google" id="ProtNLM"/>
    </source>
</evidence>
<dbReference type="EMBL" id="JAUUCC010000219">
    <property type="protein sequence ID" value="MEE2055746.1"/>
    <property type="molecule type" value="Genomic_DNA"/>
</dbReference>
<evidence type="ECO:0000313" key="2">
    <source>
        <dbReference type="Proteomes" id="UP001348641"/>
    </source>
</evidence>
<dbReference type="Proteomes" id="UP001348641">
    <property type="component" value="Unassembled WGS sequence"/>
</dbReference>
<dbReference type="RefSeq" id="WP_330162473.1">
    <property type="nucleotide sequence ID" value="NZ_JAUUCC010000219.1"/>
</dbReference>
<sequence length="75" mass="8777">MTTEQMEQWRERLEEYFGEWVAITAARDHAPPALFEQTSFWGRVGGVRGEHVSIVNTDLTTDWIHLADIQTMRRT</sequence>
<reference evidence="1 2" key="1">
    <citation type="submission" date="2023-07" db="EMBL/GenBank/DDBJ databases">
        <authorList>
            <person name="Girao M."/>
            <person name="Carvalho M.F."/>
        </authorList>
    </citation>
    <scope>NUCLEOTIDE SEQUENCE [LARGE SCALE GENOMIC DNA]</scope>
    <source>
        <strain evidence="1 2">66/93</strain>
    </source>
</reference>
<proteinExistence type="predicted"/>